<dbReference type="SMART" id="SM00825">
    <property type="entry name" value="PKS_KS"/>
    <property type="match status" value="1"/>
</dbReference>
<gene>
    <name evidence="6" type="ORF">GNZ18_00850</name>
</gene>
<evidence type="ECO:0000256" key="2">
    <source>
        <dbReference type="ARBA" id="ARBA00022679"/>
    </source>
</evidence>
<feature type="domain" description="Ketosynthase family 3 (KS3)" evidence="5">
    <location>
        <begin position="2"/>
        <end position="416"/>
    </location>
</feature>
<dbReference type="Gene3D" id="3.40.47.10">
    <property type="match status" value="2"/>
</dbReference>
<reference evidence="6 7" key="1">
    <citation type="submission" date="2019-11" db="EMBL/GenBank/DDBJ databases">
        <authorList>
            <person name="Cao P."/>
        </authorList>
    </citation>
    <scope>NUCLEOTIDE SEQUENCE [LARGE SCALE GENOMIC DNA]</scope>
    <source>
        <strain evidence="6 7">NEAU-AAG5</strain>
    </source>
</reference>
<dbReference type="Proteomes" id="UP000432015">
    <property type="component" value="Unassembled WGS sequence"/>
</dbReference>
<proteinExistence type="inferred from homology"/>
<dbReference type="GO" id="GO:0005829">
    <property type="term" value="C:cytosol"/>
    <property type="evidence" value="ECO:0007669"/>
    <property type="project" value="TreeGrafter"/>
</dbReference>
<dbReference type="InterPro" id="IPR000794">
    <property type="entry name" value="Beta-ketoacyl_synthase"/>
</dbReference>
<dbReference type="FunFam" id="3.40.47.10:FF:000018">
    <property type="entry name" value="3-oxoacyl-[acyl-carrier-protein] synthase 2"/>
    <property type="match status" value="1"/>
</dbReference>
<dbReference type="Pfam" id="PF02801">
    <property type="entry name" value="Ketoacyl-synt_C"/>
    <property type="match status" value="1"/>
</dbReference>
<evidence type="ECO:0000313" key="7">
    <source>
        <dbReference type="Proteomes" id="UP000432015"/>
    </source>
</evidence>
<dbReference type="EMBL" id="WOFH01000001">
    <property type="protein sequence ID" value="MUN35157.1"/>
    <property type="molecule type" value="Genomic_DNA"/>
</dbReference>
<dbReference type="InterPro" id="IPR018201">
    <property type="entry name" value="Ketoacyl_synth_AS"/>
</dbReference>
<keyword evidence="2 4" id="KW-0808">Transferase</keyword>
<dbReference type="PANTHER" id="PTHR11712:SF336">
    <property type="entry name" value="3-OXOACYL-[ACYL-CARRIER-PROTEIN] SYNTHASE, MITOCHONDRIAL"/>
    <property type="match status" value="1"/>
</dbReference>
<evidence type="ECO:0000256" key="3">
    <source>
        <dbReference type="ARBA" id="ARBA00023315"/>
    </source>
</evidence>
<evidence type="ECO:0000256" key="4">
    <source>
        <dbReference type="RuleBase" id="RU003694"/>
    </source>
</evidence>
<organism evidence="6 7">
    <name type="scientific">Actinomadura litoris</name>
    <dbReference type="NCBI Taxonomy" id="2678616"/>
    <lineage>
        <taxon>Bacteria</taxon>
        <taxon>Bacillati</taxon>
        <taxon>Actinomycetota</taxon>
        <taxon>Actinomycetes</taxon>
        <taxon>Streptosporangiales</taxon>
        <taxon>Thermomonosporaceae</taxon>
        <taxon>Actinomadura</taxon>
    </lineage>
</organism>
<evidence type="ECO:0000259" key="5">
    <source>
        <dbReference type="PROSITE" id="PS52004"/>
    </source>
</evidence>
<dbReference type="NCBIfam" id="NF005589">
    <property type="entry name" value="PRK07314.1"/>
    <property type="match status" value="1"/>
</dbReference>
<dbReference type="InterPro" id="IPR020841">
    <property type="entry name" value="PKS_Beta-ketoAc_synthase_dom"/>
</dbReference>
<accession>A0A7K1KT28</accession>
<protein>
    <submittedName>
        <fullName evidence="6">Beta-ketoacyl-ACP synthase II</fullName>
        <ecNumber evidence="6">2.3.1.179</ecNumber>
    </submittedName>
</protein>
<dbReference type="FunFam" id="3.40.47.10:FF:000029">
    <property type="entry name" value="3-oxoacyl-[acyl-carrier-protein] synthase 1"/>
    <property type="match status" value="1"/>
</dbReference>
<dbReference type="InterPro" id="IPR014030">
    <property type="entry name" value="Ketoacyl_synth_N"/>
</dbReference>
<dbReference type="AlphaFoldDB" id="A0A7K1KT28"/>
<comment type="similarity">
    <text evidence="1 4">Belongs to the thiolase-like superfamily. Beta-ketoacyl-ACP synthases family.</text>
</comment>
<keyword evidence="3 6" id="KW-0012">Acyltransferase</keyword>
<sequence>MGHRAVITGIGVTAPGGIGTKAFWNLLAEGRTATRTISFFDPAPFRSRVAAEIDFDPEAHGLGPQEIRRMDRGAQLAVVTAAEALADSGLEQGDLDPHRVGVTVGTAVGATMGLDQEYRVVSDGGRLDLVDHAYAVPHLYDYFVPSSFAKEVAWSTGAEGPATVVSTGCTSGLDAVGHAIELVRDGEVDVMIAGASDAPISPITVACFDAIKATTARNDDPEHASRPFDGSRNGFVLGEGSAMFVIESLERARRRGAHIYAEIAGFATRCNAFHMTGLRPDGREMAEAISRAMDEARTDPADVDYINAHGSGTKQNDRHETAAFKRSLGEHAYRAPVSSIKSMVGHSLGAIGSIEIAASALAIEYDLVPPTANLHTPDPECDLDYVPLTAREQRTDTVLTVGSGFGGFQSAMVLRSVA</sequence>
<evidence type="ECO:0000313" key="6">
    <source>
        <dbReference type="EMBL" id="MUN35157.1"/>
    </source>
</evidence>
<dbReference type="GO" id="GO:0030497">
    <property type="term" value="P:fatty acid elongation"/>
    <property type="evidence" value="ECO:0007669"/>
    <property type="project" value="UniProtKB-ARBA"/>
</dbReference>
<dbReference type="CDD" id="cd00834">
    <property type="entry name" value="KAS_I_II"/>
    <property type="match status" value="1"/>
</dbReference>
<keyword evidence="7" id="KW-1185">Reference proteome</keyword>
<dbReference type="PROSITE" id="PS00606">
    <property type="entry name" value="KS3_1"/>
    <property type="match status" value="1"/>
</dbReference>
<dbReference type="SUPFAM" id="SSF53901">
    <property type="entry name" value="Thiolase-like"/>
    <property type="match status" value="1"/>
</dbReference>
<dbReference type="PANTHER" id="PTHR11712">
    <property type="entry name" value="POLYKETIDE SYNTHASE-RELATED"/>
    <property type="match status" value="1"/>
</dbReference>
<dbReference type="Pfam" id="PF00109">
    <property type="entry name" value="ketoacyl-synt"/>
    <property type="match status" value="1"/>
</dbReference>
<name>A0A7K1KT28_9ACTN</name>
<dbReference type="InterPro" id="IPR014031">
    <property type="entry name" value="Ketoacyl_synth_C"/>
</dbReference>
<evidence type="ECO:0000256" key="1">
    <source>
        <dbReference type="ARBA" id="ARBA00008467"/>
    </source>
</evidence>
<dbReference type="PROSITE" id="PS52004">
    <property type="entry name" value="KS3_2"/>
    <property type="match status" value="1"/>
</dbReference>
<comment type="caution">
    <text evidence="6">The sequence shown here is derived from an EMBL/GenBank/DDBJ whole genome shotgun (WGS) entry which is preliminary data.</text>
</comment>
<dbReference type="GO" id="GO:0004315">
    <property type="term" value="F:3-oxoacyl-[acyl-carrier-protein] synthase activity"/>
    <property type="evidence" value="ECO:0007669"/>
    <property type="project" value="UniProtKB-EC"/>
</dbReference>
<dbReference type="InterPro" id="IPR016039">
    <property type="entry name" value="Thiolase-like"/>
</dbReference>
<dbReference type="EC" id="2.3.1.179" evidence="6"/>
<dbReference type="RefSeq" id="WP_156214142.1">
    <property type="nucleotide sequence ID" value="NZ_WOFH01000001.1"/>
</dbReference>